<name>A0A426XCG6_ENSVE</name>
<comment type="caution">
    <text evidence="1">The sequence shown here is derived from an EMBL/GenBank/DDBJ whole genome shotgun (WGS) entry which is preliminary data.</text>
</comment>
<dbReference type="AlphaFoldDB" id="A0A426XCG6"/>
<protein>
    <submittedName>
        <fullName evidence="1">Uncharacterized protein</fullName>
    </submittedName>
</protein>
<sequence length="101" mass="10823">MLIDPGFPSPTSNPAPFVVSIEAFLSLTSQVQALAGMLEAEPPQHQVAEAHVASPTAALARSQSRSCDLVQTSLDLDTLSSDTVDSLRKQVRQVHQQLDEV</sequence>
<dbReference type="EMBL" id="AMZH03022615">
    <property type="protein sequence ID" value="RRT37158.1"/>
    <property type="molecule type" value="Genomic_DNA"/>
</dbReference>
<evidence type="ECO:0000313" key="1">
    <source>
        <dbReference type="EMBL" id="RRT37158.1"/>
    </source>
</evidence>
<evidence type="ECO:0000313" key="2">
    <source>
        <dbReference type="Proteomes" id="UP000287651"/>
    </source>
</evidence>
<organism evidence="1 2">
    <name type="scientific">Ensete ventricosum</name>
    <name type="common">Abyssinian banana</name>
    <name type="synonym">Musa ensete</name>
    <dbReference type="NCBI Taxonomy" id="4639"/>
    <lineage>
        <taxon>Eukaryota</taxon>
        <taxon>Viridiplantae</taxon>
        <taxon>Streptophyta</taxon>
        <taxon>Embryophyta</taxon>
        <taxon>Tracheophyta</taxon>
        <taxon>Spermatophyta</taxon>
        <taxon>Magnoliopsida</taxon>
        <taxon>Liliopsida</taxon>
        <taxon>Zingiberales</taxon>
        <taxon>Musaceae</taxon>
        <taxon>Ensete</taxon>
    </lineage>
</organism>
<gene>
    <name evidence="1" type="ORF">B296_00057276</name>
</gene>
<reference evidence="1 2" key="1">
    <citation type="journal article" date="2014" name="Agronomy (Basel)">
        <title>A Draft Genome Sequence for Ensete ventricosum, the Drought-Tolerant Tree Against Hunger.</title>
        <authorList>
            <person name="Harrison J."/>
            <person name="Moore K.A."/>
            <person name="Paszkiewicz K."/>
            <person name="Jones T."/>
            <person name="Grant M."/>
            <person name="Ambacheew D."/>
            <person name="Muzemil S."/>
            <person name="Studholme D.J."/>
        </authorList>
    </citation>
    <scope>NUCLEOTIDE SEQUENCE [LARGE SCALE GENOMIC DNA]</scope>
</reference>
<dbReference type="Proteomes" id="UP000287651">
    <property type="component" value="Unassembled WGS sequence"/>
</dbReference>
<accession>A0A426XCG6</accession>
<proteinExistence type="predicted"/>